<name>A0A2H0W4E5_9BACT</name>
<dbReference type="GO" id="GO:0070063">
    <property type="term" value="F:RNA polymerase binding"/>
    <property type="evidence" value="ECO:0007669"/>
    <property type="project" value="InterPro"/>
</dbReference>
<dbReference type="PIRSF" id="PIRSF006092">
    <property type="entry name" value="GreA_GreB"/>
    <property type="match status" value="1"/>
</dbReference>
<evidence type="ECO:0000259" key="11">
    <source>
        <dbReference type="Pfam" id="PF03449"/>
    </source>
</evidence>
<evidence type="ECO:0000256" key="4">
    <source>
        <dbReference type="ARBA" id="ARBA00023125"/>
    </source>
</evidence>
<dbReference type="InterPro" id="IPR028624">
    <property type="entry name" value="Tscrpt_elong_fac_GreA/B"/>
</dbReference>
<keyword evidence="5 8" id="KW-0804">Transcription</keyword>
<dbReference type="GO" id="GO:0003677">
    <property type="term" value="F:DNA binding"/>
    <property type="evidence" value="ECO:0007669"/>
    <property type="project" value="UniProtKB-UniRule"/>
</dbReference>
<protein>
    <recommendedName>
        <fullName evidence="2 8">Transcription elongation factor GreA</fullName>
    </recommendedName>
    <alternativeName>
        <fullName evidence="7 8">Transcript cleavage factor GreA</fullName>
    </alternativeName>
</protein>
<dbReference type="NCBIfam" id="TIGR01462">
    <property type="entry name" value="greA"/>
    <property type="match status" value="1"/>
</dbReference>
<dbReference type="PROSITE" id="PS00830">
    <property type="entry name" value="GREAB_2"/>
    <property type="match status" value="1"/>
</dbReference>
<reference evidence="13" key="1">
    <citation type="submission" date="2017-09" db="EMBL/GenBank/DDBJ databases">
        <title>Depth-based differentiation of microbial function through sediment-hosted aquifers and enrichment of novel symbionts in the deep terrestrial subsurface.</title>
        <authorList>
            <person name="Probst A.J."/>
            <person name="Ladd B."/>
            <person name="Jarett J.K."/>
            <person name="Geller-Mcgrath D.E."/>
            <person name="Sieber C.M.K."/>
            <person name="Emerson J.B."/>
            <person name="Anantharaman K."/>
            <person name="Thomas B.C."/>
            <person name="Malmstrom R."/>
            <person name="Stieglmeier M."/>
            <person name="Klingl A."/>
            <person name="Woyke T."/>
            <person name="Ryan C.M."/>
            <person name="Banfield J.F."/>
        </authorList>
    </citation>
    <scope>NUCLEOTIDE SEQUENCE [LARGE SCALE GENOMIC DNA]</scope>
</reference>
<dbReference type="FunFam" id="1.10.287.180:FF:000001">
    <property type="entry name" value="Transcription elongation factor GreA"/>
    <property type="match status" value="1"/>
</dbReference>
<dbReference type="PANTHER" id="PTHR30437:SF4">
    <property type="entry name" value="TRANSCRIPTION ELONGATION FACTOR GREA"/>
    <property type="match status" value="1"/>
</dbReference>
<feature type="domain" description="Transcription elongation factor GreA/GreB N-terminal" evidence="11">
    <location>
        <begin position="5"/>
        <end position="75"/>
    </location>
</feature>
<evidence type="ECO:0000256" key="5">
    <source>
        <dbReference type="ARBA" id="ARBA00023163"/>
    </source>
</evidence>
<dbReference type="InterPro" id="IPR036953">
    <property type="entry name" value="GreA/GreB_C_sf"/>
</dbReference>
<comment type="caution">
    <text evidence="12">The sequence shown here is derived from an EMBL/GenBank/DDBJ whole genome shotgun (WGS) entry which is preliminary data.</text>
</comment>
<dbReference type="Gene3D" id="3.10.50.30">
    <property type="entry name" value="Transcription elongation factor, GreA/GreB, C-terminal domain"/>
    <property type="match status" value="1"/>
</dbReference>
<dbReference type="GO" id="GO:0032784">
    <property type="term" value="P:regulation of DNA-templated transcription elongation"/>
    <property type="evidence" value="ECO:0007669"/>
    <property type="project" value="UniProtKB-UniRule"/>
</dbReference>
<dbReference type="InterPro" id="IPR001437">
    <property type="entry name" value="Tscrpt_elong_fac_GreA/B_C"/>
</dbReference>
<dbReference type="Proteomes" id="UP000230935">
    <property type="component" value="Unassembled WGS sequence"/>
</dbReference>
<dbReference type="Gene3D" id="1.10.287.180">
    <property type="entry name" value="Transcription elongation factor, GreA/GreB, N-terminal domain"/>
    <property type="match status" value="1"/>
</dbReference>
<dbReference type="InterPro" id="IPR006359">
    <property type="entry name" value="Tscrpt_elong_fac_GreA"/>
</dbReference>
<evidence type="ECO:0000256" key="6">
    <source>
        <dbReference type="ARBA" id="ARBA00024916"/>
    </source>
</evidence>
<dbReference type="InterPro" id="IPR022691">
    <property type="entry name" value="Tscrpt_elong_fac_GreA/B_N"/>
</dbReference>
<dbReference type="FunFam" id="3.10.50.30:FF:000001">
    <property type="entry name" value="Transcription elongation factor GreA"/>
    <property type="match status" value="1"/>
</dbReference>
<dbReference type="SUPFAM" id="SSF46557">
    <property type="entry name" value="GreA transcript cleavage protein, N-terminal domain"/>
    <property type="match status" value="1"/>
</dbReference>
<dbReference type="HAMAP" id="MF_00105">
    <property type="entry name" value="GreA_GreB"/>
    <property type="match status" value="1"/>
</dbReference>
<evidence type="ECO:0000256" key="8">
    <source>
        <dbReference type="HAMAP-Rule" id="MF_00105"/>
    </source>
</evidence>
<comment type="similarity">
    <text evidence="1 8 9">Belongs to the GreA/GreB family.</text>
</comment>
<evidence type="ECO:0000313" key="12">
    <source>
        <dbReference type="EMBL" id="PIS05500.1"/>
    </source>
</evidence>
<keyword evidence="3 8" id="KW-0805">Transcription regulation</keyword>
<organism evidence="12 13">
    <name type="scientific">Candidatus Buchananbacteria bacterium CG10_big_fil_rev_8_21_14_0_10_42_9</name>
    <dbReference type="NCBI Taxonomy" id="1974526"/>
    <lineage>
        <taxon>Bacteria</taxon>
        <taxon>Candidatus Buchananiibacteriota</taxon>
    </lineage>
</organism>
<evidence type="ECO:0000256" key="2">
    <source>
        <dbReference type="ARBA" id="ARBA00013729"/>
    </source>
</evidence>
<evidence type="ECO:0000259" key="10">
    <source>
        <dbReference type="Pfam" id="PF01272"/>
    </source>
</evidence>
<accession>A0A2H0W4E5</accession>
<dbReference type="Pfam" id="PF03449">
    <property type="entry name" value="GreA_GreB_N"/>
    <property type="match status" value="1"/>
</dbReference>
<evidence type="ECO:0000256" key="7">
    <source>
        <dbReference type="ARBA" id="ARBA00030776"/>
    </source>
</evidence>
<dbReference type="PROSITE" id="PS00829">
    <property type="entry name" value="GREAB_1"/>
    <property type="match status" value="1"/>
</dbReference>
<dbReference type="GO" id="GO:0006354">
    <property type="term" value="P:DNA-templated transcription elongation"/>
    <property type="evidence" value="ECO:0007669"/>
    <property type="project" value="TreeGrafter"/>
</dbReference>
<keyword evidence="12" id="KW-0648">Protein biosynthesis</keyword>
<gene>
    <name evidence="8" type="primary">greA</name>
    <name evidence="12" type="ORF">COT81_00600</name>
</gene>
<proteinExistence type="inferred from homology"/>
<dbReference type="EMBL" id="PEZZ01000004">
    <property type="protein sequence ID" value="PIS05500.1"/>
    <property type="molecule type" value="Genomic_DNA"/>
</dbReference>
<dbReference type="Pfam" id="PF01272">
    <property type="entry name" value="GreA_GreB"/>
    <property type="match status" value="1"/>
</dbReference>
<keyword evidence="12" id="KW-0251">Elongation factor</keyword>
<dbReference type="AlphaFoldDB" id="A0A2H0W4E5"/>
<keyword evidence="4 8" id="KW-0238">DNA-binding</keyword>
<dbReference type="InterPro" id="IPR036805">
    <property type="entry name" value="Tscrpt_elong_fac_GreA/B_N_sf"/>
</dbReference>
<dbReference type="PANTHER" id="PTHR30437">
    <property type="entry name" value="TRANSCRIPTION ELONGATION FACTOR GREA"/>
    <property type="match status" value="1"/>
</dbReference>
<evidence type="ECO:0000313" key="13">
    <source>
        <dbReference type="Proteomes" id="UP000230935"/>
    </source>
</evidence>
<dbReference type="SUPFAM" id="SSF54534">
    <property type="entry name" value="FKBP-like"/>
    <property type="match status" value="1"/>
</dbReference>
<evidence type="ECO:0000256" key="1">
    <source>
        <dbReference type="ARBA" id="ARBA00008213"/>
    </source>
</evidence>
<dbReference type="InterPro" id="IPR023459">
    <property type="entry name" value="Tscrpt_elong_fac_GreA/B_fam"/>
</dbReference>
<feature type="domain" description="Transcription elongation factor GreA/GreB C-terminal" evidence="10">
    <location>
        <begin position="81"/>
        <end position="152"/>
    </location>
</feature>
<evidence type="ECO:0000256" key="3">
    <source>
        <dbReference type="ARBA" id="ARBA00023015"/>
    </source>
</evidence>
<sequence>MPDEIYLTKDGLATIQQELEELTNVKRPAVIARIKAAKELGDLSENADYHDAKEVQGFIEGRIKELEHIVSNAKVISKNNSGNVQVGNKVKVLCDGQEREFSIVGASETDPTQNKISHESPIGRALIGHKVGDMVDVQIPKGIMKCEIIEIT</sequence>
<dbReference type="InterPro" id="IPR018151">
    <property type="entry name" value="TF_GreA/GreB_CS"/>
</dbReference>
<evidence type="ECO:0000256" key="9">
    <source>
        <dbReference type="RuleBase" id="RU000556"/>
    </source>
</evidence>
<dbReference type="GO" id="GO:0003746">
    <property type="term" value="F:translation elongation factor activity"/>
    <property type="evidence" value="ECO:0007669"/>
    <property type="project" value="UniProtKB-KW"/>
</dbReference>
<comment type="function">
    <text evidence="6 8 9">Necessary for efficient RNA polymerase transcription elongation past template-encoded arresting sites. The arresting sites in DNA have the property of trapping a certain fraction of elongating RNA polymerases that pass through, resulting in locked ternary complexes. Cleavage of the nascent transcript by cleavage factors such as GreA or GreB allows the resumption of elongation from the new 3'terminus. GreA releases sequences of 2 to 3 nucleotides.</text>
</comment>
<dbReference type="NCBIfam" id="NF001263">
    <property type="entry name" value="PRK00226.1-4"/>
    <property type="match status" value="1"/>
</dbReference>